<feature type="region of interest" description="Disordered" evidence="2">
    <location>
        <begin position="2055"/>
        <end position="2079"/>
    </location>
</feature>
<accession>U6MHQ3</accession>
<dbReference type="PANTHER" id="PTHR47236:SF4">
    <property type="entry name" value="GENE 9195-RELATED"/>
    <property type="match status" value="1"/>
</dbReference>
<dbReference type="RefSeq" id="XP_013337825.1">
    <property type="nucleotide sequence ID" value="XM_013482371.1"/>
</dbReference>
<feature type="coiled-coil region" evidence="1">
    <location>
        <begin position="1245"/>
        <end position="1279"/>
    </location>
</feature>
<dbReference type="EMBL" id="HG722022">
    <property type="protein sequence ID" value="CDJ61175.1"/>
    <property type="molecule type" value="Genomic_DNA"/>
</dbReference>
<dbReference type="OrthoDB" id="439917at2759"/>
<feature type="region of interest" description="Disordered" evidence="2">
    <location>
        <begin position="1605"/>
        <end position="1650"/>
    </location>
</feature>
<evidence type="ECO:0000256" key="1">
    <source>
        <dbReference type="SAM" id="Coils"/>
    </source>
</evidence>
<name>U6MHQ3_EIMMA</name>
<feature type="compositionally biased region" description="Polar residues" evidence="2">
    <location>
        <begin position="1634"/>
        <end position="1650"/>
    </location>
</feature>
<evidence type="ECO:0000313" key="4">
    <source>
        <dbReference type="Proteomes" id="UP000030763"/>
    </source>
</evidence>
<feature type="coiled-coil region" evidence="1">
    <location>
        <begin position="975"/>
        <end position="1002"/>
    </location>
</feature>
<keyword evidence="4" id="KW-1185">Reference proteome</keyword>
<reference evidence="3" key="1">
    <citation type="submission" date="2013-10" db="EMBL/GenBank/DDBJ databases">
        <title>Genomic analysis of the causative agents of coccidiosis in chickens.</title>
        <authorList>
            <person name="Reid A.J."/>
            <person name="Blake D."/>
            <person name="Billington K."/>
            <person name="Browne H."/>
            <person name="Dunn M."/>
            <person name="Hung S."/>
            <person name="Kawahara F."/>
            <person name="Miranda-Saavedra D."/>
            <person name="Mourier T."/>
            <person name="Nagra H."/>
            <person name="Otto T.D."/>
            <person name="Rawlings N."/>
            <person name="Sanchez A."/>
            <person name="Sanders M."/>
            <person name="Subramaniam C."/>
            <person name="Tay Y."/>
            <person name="Dear P."/>
            <person name="Doerig C."/>
            <person name="Gruber A."/>
            <person name="Parkinson J."/>
            <person name="Shirley M."/>
            <person name="Wan K.L."/>
            <person name="Berriman M."/>
            <person name="Tomley F."/>
            <person name="Pain A."/>
        </authorList>
    </citation>
    <scope>NUCLEOTIDE SEQUENCE [LARGE SCALE GENOMIC DNA]</scope>
    <source>
        <strain evidence="3">Weybridge</strain>
    </source>
</reference>
<reference evidence="3" key="2">
    <citation type="submission" date="2013-10" db="EMBL/GenBank/DDBJ databases">
        <authorList>
            <person name="Aslett M."/>
        </authorList>
    </citation>
    <scope>NUCLEOTIDE SEQUENCE [LARGE SCALE GENOMIC DNA]</scope>
    <source>
        <strain evidence="3">Weybridge</strain>
    </source>
</reference>
<dbReference type="SMART" id="SM01411">
    <property type="entry name" value="Ephrin_rec_like"/>
    <property type="match status" value="3"/>
</dbReference>
<evidence type="ECO:0000313" key="3">
    <source>
        <dbReference type="EMBL" id="CDJ61175.1"/>
    </source>
</evidence>
<dbReference type="PANTHER" id="PTHR47236">
    <property type="entry name" value="GENE, 32742-RELATED-RELATED"/>
    <property type="match status" value="1"/>
</dbReference>
<evidence type="ECO:0000256" key="2">
    <source>
        <dbReference type="SAM" id="MobiDB-lite"/>
    </source>
</evidence>
<feature type="region of interest" description="Disordered" evidence="2">
    <location>
        <begin position="2116"/>
        <end position="2156"/>
    </location>
</feature>
<feature type="compositionally biased region" description="Basic and acidic residues" evidence="2">
    <location>
        <begin position="2116"/>
        <end position="2130"/>
    </location>
</feature>
<proteinExistence type="predicted"/>
<evidence type="ECO:0008006" key="5">
    <source>
        <dbReference type="Google" id="ProtNLM"/>
    </source>
</evidence>
<sequence>MSPNLVQGEPNQLPQAFPRRCIDCGSGQACDGARALGPCAEGYLCLAGVGPGKSPDLWQNMYSPAAVQVGGPCPIGHFCPEGATVPTACQRGTSTVKEGGKTAQDCLPCKAGWYCSLNSSALMVLQAELNLETAVKIALKASVSSAQQRMTGGSDLCRVCFMLEPVDTSVKGPPLNLHHALPDESVKRVHQNNYYALLEAIVRLPQKFLCLVPRGITVLRDLLIPSHVPKRGTHAPTPGASACDPCPAGYLCYGGTATSAPQLPDIDLGEPCPAGHYCPAGSSAPRPCPPGTYNDEEAGANLLEACKPCEPDTFSNVSGQTGCFACGSTSTAEAGQNTCSCIGAHRWFQPSQGSCICEGGYESYDTSGASLSNLDSPLDCQPIVRENCQGSQLARLVFPSTKLRDKDGSCIDPSACETECSGGKGGFLSLSGQCMCLPIRASSTICDHQCRQEAVRAHYRDGTLEFSTEADGSVGHLSFADFSANGRVLGKVNCTAGVNTDCAVYFYNATKEGILGLFGVPQSLQEETKGRAVAEARNVRGKGFRRLSEGTPNQAVKFPVQCLQLHDTVAWWVGDQVYPVLLKDSLLNTNTAIDISTFLQLASAVGSKNDAKNLKARKGVTSNLEYFVYTFSVEGVFAFGTNEDNSPQAIFSVVGDGVQCPPGTSQLGILSEHMNFSRYPEATSDSSLAHLGVRLQQNLNVEPDLTIFLLTFACLLVVLVVLLMCISDARKRQYKKRQALDHKDISERKDLILGSRQAALTMKRRLESLLADLIEQRLCKQENSQVLALQPEQLESMLCGIPQGTPQPQAFENAFGALHELSIKFKSFSSMSSHQFHRATKDIALEIGELQKDILTTLMPIKQRLQHRDRLRGQMGPIMENINRLLGELRSADLFMTVAMSSTDAEDVDEGEHVLIVKRLLIPANVGDPATLHLRLLRATICGERFTTQKADRFQVLTATARMLTASLSSNKSQLQEGERCVEALSQEKDQLLQEAQSLLTDGCKLLASGTDATESMKERFVEYRRRDDGILDVCRKQHAAAIDAEVSSATQSLIDQEDALLQLHLSRLLSLASAAQGVPTESRNQKASKSLQFYTNECRAHFKQALKTTTEDLQKRLVEVHTGEALARDHASAEAQQQQRESLLGVLLDQKARGDEEYLAGVHRLERQLLLLCTQLAIQNKKAVEEDAFQSTMRTEAQNLRRQAKAGCLEESEYRRQKASLASSLELNIQRITREQFANKVERIEQFEREATRAYESLMEATRKRQRLEEELRSAESDAFGSLMRRRLKHVWKSAAEERKLLRNSIITSWSRATANQERLFEFEVNLQETLAAAQLDNENGEENALRLQRELKDRKQQTESSVEMMIDKCRELQGQLLQENLARMNELRHEQDDEIKAAIDEAKASLSEPRELWLRALVCEADVDAETQGNLQAVVEQHALNVAVSCLEAAGQRYYHEAAAEEKETAELESLALVEEQFQAEQLQQRVQERTGLLKAVYDEEFHRGSDALLATFQQHREACKRSRDNIMEAQRQLIQNRLTTDYWLRETQDLLWRGTTSASADEGAQHRGEFAFSCFCSDWEEDLLTWQSGQINERLDANGIQDNRLKQPRGPDWAASCASSVPKTDDGLQGSDISQNSPSGQASGETPQVTLNREFWARSKGFLDSISSAQKEISLAESEWLQKCRGIQGGRTASAADDTKITRAQNTRLEQMKETFRSKAAELRKDYEEEIQNLLKEDKEAEAQIERSRQAEAANLEMSFRVREASQDSPEEREELKLQREKALAEMLNDMQVQRDTQKANIQRRLEKARKALEEKQEQLCQQFEACREEARREFLELSNSMVEKERNDKKAQLLAAARMNPSAENIYALHNQLKEEYREDFKALVLKQMQEKAKYRHNAAVERRAEEAKHVDTTAESNVAIPAWEGVPERAKLKREPTEKTELHQAKVREIQEAAQEAALQDEALGLQEEHLARVIETLREFAGAKDSPANTLLEQARQEKSRLTQERDDLRRFVSARLQEVEKLVLERKQAEEKRKLQESHAVAQQLKMAAKAQEAAARKQAQEKQLQRQQQRHIEEARKLQQFIEAMGSEGKTLDDLRQASERRMEKLRRAVERERQRQREVLASKRNARAARQAKMSRQRPAVEAEGDHAEMKDAQGLLQSIATKCTATIGESADSDAGENDFRKFVWKMDVKAFAEERLQKLGEALVLFLERVESATNSGKQEEGGVVISGELRQTVLQVTKVLQAINVAHSASAN</sequence>
<feature type="coiled-coil region" evidence="1">
    <location>
        <begin position="1802"/>
        <end position="1851"/>
    </location>
</feature>
<dbReference type="Proteomes" id="UP000030763">
    <property type="component" value="Unassembled WGS sequence"/>
</dbReference>
<feature type="coiled-coil region" evidence="1">
    <location>
        <begin position="1325"/>
        <end position="1359"/>
    </location>
</feature>
<dbReference type="GeneID" id="25334098"/>
<gene>
    <name evidence="3" type="ORF">EMWEY_00001120</name>
</gene>
<dbReference type="VEuPathDB" id="ToxoDB:EMWEY_00001120"/>
<feature type="coiled-coil region" evidence="1">
    <location>
        <begin position="1709"/>
        <end position="1754"/>
    </location>
</feature>
<feature type="compositionally biased region" description="Basic and acidic residues" evidence="2">
    <location>
        <begin position="2062"/>
        <end position="2079"/>
    </location>
</feature>
<dbReference type="SUPFAM" id="SSF57586">
    <property type="entry name" value="TNF receptor-like"/>
    <property type="match status" value="1"/>
</dbReference>
<keyword evidence="1" id="KW-0175">Coiled coil</keyword>
<organism evidence="3 4">
    <name type="scientific">Eimeria maxima</name>
    <name type="common">Coccidian parasite</name>
    <dbReference type="NCBI Taxonomy" id="5804"/>
    <lineage>
        <taxon>Eukaryota</taxon>
        <taxon>Sar</taxon>
        <taxon>Alveolata</taxon>
        <taxon>Apicomplexa</taxon>
        <taxon>Conoidasida</taxon>
        <taxon>Coccidia</taxon>
        <taxon>Eucoccidiorida</taxon>
        <taxon>Eimeriorina</taxon>
        <taxon>Eimeriidae</taxon>
        <taxon>Eimeria</taxon>
    </lineage>
</organism>
<protein>
    <recommendedName>
        <fullName evidence="5">GCC2 and GCC3 domain-containing protein</fullName>
    </recommendedName>
</protein>